<dbReference type="Proteomes" id="UP000279236">
    <property type="component" value="Unassembled WGS sequence"/>
</dbReference>
<dbReference type="STRING" id="105984.A0A427XPY9"/>
<feature type="compositionally biased region" description="Gly residues" evidence="8">
    <location>
        <begin position="656"/>
        <end position="669"/>
    </location>
</feature>
<feature type="compositionally biased region" description="Polar residues" evidence="8">
    <location>
        <begin position="277"/>
        <end position="287"/>
    </location>
</feature>
<evidence type="ECO:0000256" key="2">
    <source>
        <dbReference type="ARBA" id="ARBA00022723"/>
    </source>
</evidence>
<dbReference type="GO" id="GO:0000785">
    <property type="term" value="C:chromatin"/>
    <property type="evidence" value="ECO:0007669"/>
    <property type="project" value="TreeGrafter"/>
</dbReference>
<dbReference type="PANTHER" id="PTHR14003:SF19">
    <property type="entry name" value="YY2 TRANSCRIPTION FACTOR"/>
    <property type="match status" value="1"/>
</dbReference>
<keyword evidence="2" id="KW-0479">Metal-binding</keyword>
<dbReference type="PROSITE" id="PS00028">
    <property type="entry name" value="ZINC_FINGER_C2H2_1"/>
    <property type="match status" value="2"/>
</dbReference>
<dbReference type="RefSeq" id="XP_028475599.1">
    <property type="nucleotide sequence ID" value="XM_028623625.1"/>
</dbReference>
<feature type="domain" description="C2H2-type" evidence="9">
    <location>
        <begin position="531"/>
        <end position="558"/>
    </location>
</feature>
<dbReference type="GO" id="GO:0008270">
    <property type="term" value="F:zinc ion binding"/>
    <property type="evidence" value="ECO:0007669"/>
    <property type="project" value="UniProtKB-KW"/>
</dbReference>
<feature type="region of interest" description="Disordered" evidence="8">
    <location>
        <begin position="131"/>
        <end position="209"/>
    </location>
</feature>
<feature type="compositionally biased region" description="Basic and acidic residues" evidence="8">
    <location>
        <begin position="502"/>
        <end position="518"/>
    </location>
</feature>
<keyword evidence="6" id="KW-0539">Nucleus</keyword>
<evidence type="ECO:0000256" key="5">
    <source>
        <dbReference type="ARBA" id="ARBA00022833"/>
    </source>
</evidence>
<dbReference type="EMBL" id="RSCE01000007">
    <property type="protein sequence ID" value="RSH80880.1"/>
    <property type="molecule type" value="Genomic_DNA"/>
</dbReference>
<feature type="compositionally biased region" description="Basic and acidic residues" evidence="8">
    <location>
        <begin position="67"/>
        <end position="96"/>
    </location>
</feature>
<evidence type="ECO:0000313" key="11">
    <source>
        <dbReference type="Proteomes" id="UP000279236"/>
    </source>
</evidence>
<dbReference type="InterPro" id="IPR036236">
    <property type="entry name" value="Znf_C2H2_sf"/>
</dbReference>
<protein>
    <recommendedName>
        <fullName evidence="9">C2H2-type domain-containing protein</fullName>
    </recommendedName>
</protein>
<dbReference type="SMART" id="SM00355">
    <property type="entry name" value="ZnF_C2H2"/>
    <property type="match status" value="2"/>
</dbReference>
<dbReference type="GO" id="GO:0005667">
    <property type="term" value="C:transcription regulator complex"/>
    <property type="evidence" value="ECO:0007669"/>
    <property type="project" value="TreeGrafter"/>
</dbReference>
<comment type="subcellular location">
    <subcellularLocation>
        <location evidence="1">Nucleus</location>
    </subcellularLocation>
</comment>
<feature type="compositionally biased region" description="Polar residues" evidence="8">
    <location>
        <begin position="175"/>
        <end position="187"/>
    </location>
</feature>
<evidence type="ECO:0000256" key="1">
    <source>
        <dbReference type="ARBA" id="ARBA00004123"/>
    </source>
</evidence>
<dbReference type="FunFam" id="3.30.160.60:FF:000425">
    <property type="entry name" value="PLAG1 like zinc finger 1"/>
    <property type="match status" value="1"/>
</dbReference>
<name>A0A427XPY9_9TREE</name>
<feature type="region of interest" description="Disordered" evidence="8">
    <location>
        <begin position="31"/>
        <end position="101"/>
    </location>
</feature>
<sequence length="732" mass="78910">MAHSNLDSPLASPTRIVKREYSIAPSPRLVLNAPSAFSPNSGPPPGARPPIIRRVSRLDPMETGVDDDGHGELGPRHPLRRIREDRPPMPDHRDSDSSSVSLPGIKALLNAADQPPLVSPFGQFYASPSVTSVTNSGVSPLDSPTSRTSRFSSSTSSVNEGGQSGGWWAPDERSTSSYPSRAGSFSTRGPLDEEPDFKRRRSDLAPTLPDADEIARLKWQAQSRNASFPASGSISSASGHGLRSMLYPPLSSSTLSRGSISGTPLASPLTPPVESQYDMNSSRNSPMTGPLTRSFADLTASERSPQSEGHPPSRNRSPVERRPSLFRPSLSNESIPQIPSLREVPSPGGPGGDPQRVSRTRPPSPEPLGPKGDRRKSLAELIMESSGDDVAMAKGGRFFTSGPPGPSPSDSRLAPPEAPMWPVRRESTESIHSVTSVPGMPPSSDSELGGSAVLRERQNAVLVPPPPHDRRRSFVGGVEEEELAEPKSDPGMRGMEVLASESARRLADERKDDDRETSPTKNSGPSSGPKYSCNYCAKTFSRPSSLRIHTYSHTGERPFVCKEPSCRRRFSVQSNLKRHAKVHQLQAQQAQAAQINQRSAQPRHPMHMGPNVHGGPQPPVYYATRPGPPPPHPHMHMAQHHPPPPGYGHGPPPPGYMGGPQPGHPGFDGHGPPPHFQPQGMRPGHGDHMAAHYHAHQRRHSHDVDPAGRPGGPLGGDDWVSEDEEDELDDDE</sequence>
<keyword evidence="11" id="KW-1185">Reference proteome</keyword>
<keyword evidence="5" id="KW-0862">Zinc</keyword>
<feature type="region of interest" description="Disordered" evidence="8">
    <location>
        <begin position="251"/>
        <end position="532"/>
    </location>
</feature>
<proteinExistence type="predicted"/>
<gene>
    <name evidence="10" type="ORF">EHS24_008307</name>
</gene>
<feature type="compositionally biased region" description="Low complexity" evidence="8">
    <location>
        <begin position="251"/>
        <end position="263"/>
    </location>
</feature>
<dbReference type="GO" id="GO:0031519">
    <property type="term" value="C:PcG protein complex"/>
    <property type="evidence" value="ECO:0007669"/>
    <property type="project" value="TreeGrafter"/>
</dbReference>
<keyword evidence="3" id="KW-0677">Repeat</keyword>
<feature type="compositionally biased region" description="Low complexity" evidence="8">
    <location>
        <begin position="395"/>
        <end position="412"/>
    </location>
</feature>
<evidence type="ECO:0000313" key="10">
    <source>
        <dbReference type="EMBL" id="RSH80880.1"/>
    </source>
</evidence>
<dbReference type="PANTHER" id="PTHR14003">
    <property type="entry name" value="TRANSCRIPTIONAL REPRESSOR PROTEIN YY"/>
    <property type="match status" value="1"/>
</dbReference>
<dbReference type="InterPro" id="IPR013087">
    <property type="entry name" value="Znf_C2H2_type"/>
</dbReference>
<evidence type="ECO:0000256" key="8">
    <source>
        <dbReference type="SAM" id="MobiDB-lite"/>
    </source>
</evidence>
<reference evidence="10 11" key="1">
    <citation type="submission" date="2018-11" db="EMBL/GenBank/DDBJ databases">
        <title>Genome sequence of Apiotrichum porosum DSM 27194.</title>
        <authorList>
            <person name="Aliyu H."/>
            <person name="Gorte O."/>
            <person name="Ochsenreither K."/>
        </authorList>
    </citation>
    <scope>NUCLEOTIDE SEQUENCE [LARGE SCALE GENOMIC DNA]</scope>
    <source>
        <strain evidence="10 11">DSM 27194</strain>
    </source>
</reference>
<feature type="region of interest" description="Disordered" evidence="8">
    <location>
        <begin position="597"/>
        <end position="732"/>
    </location>
</feature>
<dbReference type="FunFam" id="3.30.160.60:FF:001102">
    <property type="entry name" value="Transcription factor IIIA"/>
    <property type="match status" value="1"/>
</dbReference>
<feature type="domain" description="C2H2-type" evidence="9">
    <location>
        <begin position="559"/>
        <end position="588"/>
    </location>
</feature>
<dbReference type="SUPFAM" id="SSF57667">
    <property type="entry name" value="beta-beta-alpha zinc fingers"/>
    <property type="match status" value="1"/>
</dbReference>
<accession>A0A427XPY9</accession>
<dbReference type="Pfam" id="PF00096">
    <property type="entry name" value="zf-C2H2"/>
    <property type="match status" value="2"/>
</dbReference>
<dbReference type="GO" id="GO:0000981">
    <property type="term" value="F:DNA-binding transcription factor activity, RNA polymerase II-specific"/>
    <property type="evidence" value="ECO:0007669"/>
    <property type="project" value="TreeGrafter"/>
</dbReference>
<dbReference type="OrthoDB" id="6077919at2759"/>
<comment type="caution">
    <text evidence="10">The sequence shown here is derived from an EMBL/GenBank/DDBJ whole genome shotgun (WGS) entry which is preliminary data.</text>
</comment>
<dbReference type="GO" id="GO:0000978">
    <property type="term" value="F:RNA polymerase II cis-regulatory region sequence-specific DNA binding"/>
    <property type="evidence" value="ECO:0007669"/>
    <property type="project" value="TreeGrafter"/>
</dbReference>
<feature type="compositionally biased region" description="Pro residues" evidence="8">
    <location>
        <begin position="641"/>
        <end position="655"/>
    </location>
</feature>
<evidence type="ECO:0000256" key="6">
    <source>
        <dbReference type="ARBA" id="ARBA00023242"/>
    </source>
</evidence>
<feature type="compositionally biased region" description="Basic residues" evidence="8">
    <location>
        <begin position="691"/>
        <end position="701"/>
    </location>
</feature>
<evidence type="ECO:0000256" key="3">
    <source>
        <dbReference type="ARBA" id="ARBA00022737"/>
    </source>
</evidence>
<dbReference type="Gene3D" id="3.30.160.60">
    <property type="entry name" value="Classic Zinc Finger"/>
    <property type="match status" value="2"/>
</dbReference>
<dbReference type="AlphaFoldDB" id="A0A427XPY9"/>
<evidence type="ECO:0000256" key="7">
    <source>
        <dbReference type="PROSITE-ProRule" id="PRU00042"/>
    </source>
</evidence>
<evidence type="ECO:0000256" key="4">
    <source>
        <dbReference type="ARBA" id="ARBA00022771"/>
    </source>
</evidence>
<dbReference type="GeneID" id="39592850"/>
<organism evidence="10 11">
    <name type="scientific">Apiotrichum porosum</name>
    <dbReference type="NCBI Taxonomy" id="105984"/>
    <lineage>
        <taxon>Eukaryota</taxon>
        <taxon>Fungi</taxon>
        <taxon>Dikarya</taxon>
        <taxon>Basidiomycota</taxon>
        <taxon>Agaricomycotina</taxon>
        <taxon>Tremellomycetes</taxon>
        <taxon>Trichosporonales</taxon>
        <taxon>Trichosporonaceae</taxon>
        <taxon>Apiotrichum</taxon>
    </lineage>
</organism>
<evidence type="ECO:0000259" key="9">
    <source>
        <dbReference type="PROSITE" id="PS50157"/>
    </source>
</evidence>
<keyword evidence="4 7" id="KW-0863">Zinc-finger</keyword>
<feature type="compositionally biased region" description="Acidic residues" evidence="8">
    <location>
        <begin position="719"/>
        <end position="732"/>
    </location>
</feature>
<dbReference type="PROSITE" id="PS50157">
    <property type="entry name" value="ZINC_FINGER_C2H2_2"/>
    <property type="match status" value="2"/>
</dbReference>
<feature type="compositionally biased region" description="Low complexity" evidence="8">
    <location>
        <begin position="143"/>
        <end position="157"/>
    </location>
</feature>